<dbReference type="OrthoDB" id="9154999at2"/>
<keyword evidence="2" id="KW-1185">Reference proteome</keyword>
<dbReference type="EMBL" id="RSED01000008">
    <property type="protein sequence ID" value="RRS04065.1"/>
    <property type="molecule type" value="Genomic_DNA"/>
</dbReference>
<protein>
    <submittedName>
        <fullName evidence="1">Uncharacterized protein</fullName>
    </submittedName>
</protein>
<sequence>MWFLVQVVKGSKHYEVDSPVGNQVLISDTTEMVISARAMGAEGCRFEARKGNETFVIRDFKGAQAAGSLAAKFEALARQISALAITSDALLSDAAGESSA</sequence>
<dbReference type="RefSeq" id="WP_125243469.1">
    <property type="nucleotide sequence ID" value="NZ_RSED01000008.1"/>
</dbReference>
<proteinExistence type="predicted"/>
<name>A0A426VAV6_9BURK</name>
<comment type="caution">
    <text evidence="1">The sequence shown here is derived from an EMBL/GenBank/DDBJ whole genome shotgun (WGS) entry which is preliminary data.</text>
</comment>
<accession>A0A426VAV6</accession>
<reference evidence="1 2" key="1">
    <citation type="submission" date="2018-12" db="EMBL/GenBank/DDBJ databases">
        <title>The whole draft genome of Aquabacterium sp. SJQ9.</title>
        <authorList>
            <person name="Sun L."/>
            <person name="Gao X."/>
            <person name="Chen W."/>
            <person name="Huang K."/>
        </authorList>
    </citation>
    <scope>NUCLEOTIDE SEQUENCE [LARGE SCALE GENOMIC DNA]</scope>
    <source>
        <strain evidence="1 2">SJQ9</strain>
    </source>
</reference>
<dbReference type="Proteomes" id="UP000269265">
    <property type="component" value="Unassembled WGS sequence"/>
</dbReference>
<evidence type="ECO:0000313" key="2">
    <source>
        <dbReference type="Proteomes" id="UP000269265"/>
    </source>
</evidence>
<evidence type="ECO:0000313" key="1">
    <source>
        <dbReference type="EMBL" id="RRS04065.1"/>
    </source>
</evidence>
<gene>
    <name evidence="1" type="ORF">EIP75_11800</name>
</gene>
<dbReference type="AlphaFoldDB" id="A0A426VAV6"/>
<organism evidence="1 2">
    <name type="scientific">Aquabacterium soli</name>
    <dbReference type="NCBI Taxonomy" id="2493092"/>
    <lineage>
        <taxon>Bacteria</taxon>
        <taxon>Pseudomonadati</taxon>
        <taxon>Pseudomonadota</taxon>
        <taxon>Betaproteobacteria</taxon>
        <taxon>Burkholderiales</taxon>
        <taxon>Aquabacterium</taxon>
    </lineage>
</organism>